<dbReference type="InterPro" id="IPR029058">
    <property type="entry name" value="AB_hydrolase_fold"/>
</dbReference>
<keyword evidence="3" id="KW-0378">Hydrolase</keyword>
<dbReference type="SUPFAM" id="SSF53474">
    <property type="entry name" value="alpha/beta-Hydrolases"/>
    <property type="match status" value="1"/>
</dbReference>
<evidence type="ECO:0000256" key="1">
    <source>
        <dbReference type="ARBA" id="ARBA00010088"/>
    </source>
</evidence>
<evidence type="ECO:0000313" key="5">
    <source>
        <dbReference type="EMBL" id="VUC26533.1"/>
    </source>
</evidence>
<dbReference type="Proteomes" id="UP000766486">
    <property type="component" value="Unassembled WGS sequence"/>
</dbReference>
<dbReference type="PIRSF" id="PIRSF001112">
    <property type="entry name" value="Epoxide_hydrolase"/>
    <property type="match status" value="1"/>
</dbReference>
<dbReference type="Gene3D" id="3.40.50.1820">
    <property type="entry name" value="alpha/beta hydrolase"/>
    <property type="match status" value="1"/>
</dbReference>
<organism evidence="5 6">
    <name type="scientific">Bionectria ochroleuca</name>
    <name type="common">Gliocladium roseum</name>
    <dbReference type="NCBI Taxonomy" id="29856"/>
    <lineage>
        <taxon>Eukaryota</taxon>
        <taxon>Fungi</taxon>
        <taxon>Dikarya</taxon>
        <taxon>Ascomycota</taxon>
        <taxon>Pezizomycotina</taxon>
        <taxon>Sordariomycetes</taxon>
        <taxon>Hypocreomycetidae</taxon>
        <taxon>Hypocreales</taxon>
        <taxon>Bionectriaceae</taxon>
        <taxon>Clonostachys</taxon>
    </lineage>
</organism>
<dbReference type="PANTHER" id="PTHR21661">
    <property type="entry name" value="EPOXIDE HYDROLASE 1-RELATED"/>
    <property type="match status" value="1"/>
</dbReference>
<dbReference type="Pfam" id="PF06441">
    <property type="entry name" value="EHN"/>
    <property type="match status" value="1"/>
</dbReference>
<reference evidence="5 6" key="1">
    <citation type="submission" date="2019-06" db="EMBL/GenBank/DDBJ databases">
        <authorList>
            <person name="Broberg M."/>
        </authorList>
    </citation>
    <scope>NUCLEOTIDE SEQUENCE [LARGE SCALE GENOMIC DNA]</scope>
</reference>
<evidence type="ECO:0000256" key="3">
    <source>
        <dbReference type="ARBA" id="ARBA00022801"/>
    </source>
</evidence>
<dbReference type="PRINTS" id="PR00412">
    <property type="entry name" value="EPOXHYDRLASE"/>
</dbReference>
<gene>
    <name evidence="5" type="ORF">CLO192961_LOCUS192590</name>
</gene>
<proteinExistence type="inferred from homology"/>
<dbReference type="PANTHER" id="PTHR21661:SF35">
    <property type="entry name" value="EPOXIDE HYDROLASE"/>
    <property type="match status" value="1"/>
</dbReference>
<comment type="similarity">
    <text evidence="1">Belongs to the peptidase S33 family.</text>
</comment>
<keyword evidence="6" id="KW-1185">Reference proteome</keyword>
<evidence type="ECO:0000259" key="4">
    <source>
        <dbReference type="Pfam" id="PF06441"/>
    </source>
</evidence>
<sequence>MASVKQFRVHIPQYKIDRLTAKLATADFPPNELDGAGWDYGVPLADVRRITEYWKDTFNWRQAEAELNEMPQFKAPISLDGFDPIDLHFVHAKSPNPNAIPLLFCHGWPGSFDEVSKILPLLLDGGKEWPSFHVVAPSMPNYGFSSGVRQKGFGVRQTAEVFQKLMVDVLGYNQYTTQGGDLGYLVSRYLGFLFPSSCKASHYNFQAPKEPDGSFPELMAEYRESAPTESILQGFRRTKWFQEEGMGYHGQHSTKPQTLGYGLADSPVGLLAWIYEKLHDWTDDYPWTDYEICKWVSIYWFSTPGPLASLWLYYDMKHTHDEIRPVIGNLFLKGVKLGCSNFPKEVVVLPSLWNKTLGNVVFNKEHGHGGHFAAFECPNELVGDLREMFGRGGGAYGVIKGKLGETDS</sequence>
<keyword evidence="2" id="KW-0058">Aromatic hydrocarbons catabolism</keyword>
<dbReference type="InterPro" id="IPR016292">
    <property type="entry name" value="Epoxide_hydrolase"/>
</dbReference>
<accession>A0ABY6U904</accession>
<comment type="caution">
    <text evidence="5">The sequence shown here is derived from an EMBL/GenBank/DDBJ whole genome shotgun (WGS) entry which is preliminary data.</text>
</comment>
<dbReference type="InterPro" id="IPR010497">
    <property type="entry name" value="Epoxide_hydro_N"/>
</dbReference>
<evidence type="ECO:0000313" key="6">
    <source>
        <dbReference type="Proteomes" id="UP000766486"/>
    </source>
</evidence>
<protein>
    <recommendedName>
        <fullName evidence="4">Epoxide hydrolase N-terminal domain-containing protein</fullName>
    </recommendedName>
</protein>
<feature type="domain" description="Epoxide hydrolase N-terminal" evidence="4">
    <location>
        <begin position="4"/>
        <end position="114"/>
    </location>
</feature>
<dbReference type="InterPro" id="IPR000639">
    <property type="entry name" value="Epox_hydrolase-like"/>
</dbReference>
<name>A0ABY6U904_BIOOC</name>
<evidence type="ECO:0000256" key="2">
    <source>
        <dbReference type="ARBA" id="ARBA00022797"/>
    </source>
</evidence>
<dbReference type="EMBL" id="CABFNS010000753">
    <property type="protein sequence ID" value="VUC26533.1"/>
    <property type="molecule type" value="Genomic_DNA"/>
</dbReference>